<keyword evidence="2" id="KW-1185">Reference proteome</keyword>
<evidence type="ECO:0000313" key="2">
    <source>
        <dbReference type="Proteomes" id="UP000478090"/>
    </source>
</evidence>
<comment type="caution">
    <text evidence="1">The sequence shown here is derived from an EMBL/GenBank/DDBJ whole genome shotgun (WGS) entry which is preliminary data.</text>
</comment>
<dbReference type="RefSeq" id="WP_161037603.1">
    <property type="nucleotide sequence ID" value="NZ_WWCM01000001.1"/>
</dbReference>
<evidence type="ECO:0008006" key="3">
    <source>
        <dbReference type="Google" id="ProtNLM"/>
    </source>
</evidence>
<accession>A0ABW9VFI6</accession>
<evidence type="ECO:0000313" key="1">
    <source>
        <dbReference type="EMBL" id="MYM38223.1"/>
    </source>
</evidence>
<dbReference type="EMBL" id="WWCM01000001">
    <property type="protein sequence ID" value="MYM38223.1"/>
    <property type="molecule type" value="Genomic_DNA"/>
</dbReference>
<proteinExistence type="predicted"/>
<sequence>MSTSTLQICVQRLQALGRQLERWFVRQLLPQLLAILPLSCLCWRHCVTLDGKITRLRRIVQKLDRWKHAIRAFGADPKAQLEMLDVDHALRSEMAATRDMLWALRADCIEVERMFNQFGYRSRGLQRRQAALMALLDHCCVSASAVLDVLAEHDAAVLARLRAQSVQA</sequence>
<reference evidence="1 2" key="1">
    <citation type="submission" date="2019-12" db="EMBL/GenBank/DDBJ databases">
        <title>Novel species isolated from a subtropical stream in China.</title>
        <authorList>
            <person name="Lu H."/>
        </authorList>
    </citation>
    <scope>NUCLEOTIDE SEQUENCE [LARGE SCALE GENOMIC DNA]</scope>
    <source>
        <strain evidence="1 2">CY13W</strain>
    </source>
</reference>
<organism evidence="1 2">
    <name type="scientific">Duganella qianjiadongensis</name>
    <dbReference type="NCBI Taxonomy" id="2692176"/>
    <lineage>
        <taxon>Bacteria</taxon>
        <taxon>Pseudomonadati</taxon>
        <taxon>Pseudomonadota</taxon>
        <taxon>Betaproteobacteria</taxon>
        <taxon>Burkholderiales</taxon>
        <taxon>Oxalobacteraceae</taxon>
        <taxon>Telluria group</taxon>
        <taxon>Duganella</taxon>
    </lineage>
</organism>
<name>A0ABW9VFI6_9BURK</name>
<gene>
    <name evidence="1" type="ORF">GTP27_02665</name>
</gene>
<protein>
    <recommendedName>
        <fullName evidence="3">CHAD domain-containing protein</fullName>
    </recommendedName>
</protein>
<dbReference type="Proteomes" id="UP000478090">
    <property type="component" value="Unassembled WGS sequence"/>
</dbReference>